<evidence type="ECO:0000256" key="4">
    <source>
        <dbReference type="SAM" id="SignalP"/>
    </source>
</evidence>
<protein>
    <submittedName>
        <fullName evidence="5">Carbohydrate ABC transporter substrate-binding protein, CUT1 family</fullName>
    </submittedName>
</protein>
<dbReference type="STRING" id="229921.ADN01_09050"/>
<dbReference type="RefSeq" id="WP_062419717.1">
    <property type="nucleotide sequence ID" value="NZ_BBXZ01000177.1"/>
</dbReference>
<evidence type="ECO:0000313" key="6">
    <source>
        <dbReference type="EMBL" id="KPL82242.1"/>
    </source>
</evidence>
<dbReference type="EMBL" id="LGCM01000034">
    <property type="protein sequence ID" value="KPL82242.1"/>
    <property type="molecule type" value="Genomic_DNA"/>
</dbReference>
<feature type="signal peptide" evidence="4">
    <location>
        <begin position="1"/>
        <end position="29"/>
    </location>
</feature>
<accession>A0A0M9U383</accession>
<dbReference type="PANTHER" id="PTHR43649">
    <property type="entry name" value="ARABINOSE-BINDING PROTEIN-RELATED"/>
    <property type="match status" value="1"/>
</dbReference>
<evidence type="ECO:0000256" key="1">
    <source>
        <dbReference type="ARBA" id="ARBA00008520"/>
    </source>
</evidence>
<dbReference type="OrthoDB" id="9808332at2"/>
<dbReference type="Proteomes" id="UP000050501">
    <property type="component" value="Unassembled WGS sequence"/>
</dbReference>
<dbReference type="PROSITE" id="PS51257">
    <property type="entry name" value="PROKAR_LIPOPROTEIN"/>
    <property type="match status" value="1"/>
</dbReference>
<proteinExistence type="inferred from homology"/>
<sequence length="432" mass="47392">MLSKFRPVMVLLLAALLLSLVGCAPKAAADGPKTVKVLTMQQAGPTPEEMNEIVAKFNEANPNIKVEIEYVSYDALHDKIATAMATNPPSYDVVLVDDIWYAEFAKAGYLWDVTAKIDAQTKEKVFAAAWDITTVNGTTYGMPWLLDAKYFFYNEKILAEAGFSAPPKTWEELVEQSKVIKEKGLVEYPIAWSWGQAEAVICDYVALLFGNGGSLVDAEGKPAFNNEKGVQALAWMLQTIEDGISNPASVSYVEEDVRNVFSQGKAAFAVNWLYMYELANLNADESQITGQVKFGLMPAFAGSGVESATINGSMGFSVVDKSPNREAAWEYVKFLTSESIQKEYSAHLLPVWSGNYEGEALDSLTKLNEATPVTVPAFKAQFPFSHVRPKVPYYAEGSKALQLAIQEALTKLKTPQQALDDAAAKWVELQAK</sequence>
<dbReference type="Gene3D" id="3.40.190.10">
    <property type="entry name" value="Periplasmic binding protein-like II"/>
    <property type="match status" value="2"/>
</dbReference>
<evidence type="ECO:0000256" key="3">
    <source>
        <dbReference type="ARBA" id="ARBA00022729"/>
    </source>
</evidence>
<dbReference type="Pfam" id="PF01547">
    <property type="entry name" value="SBP_bac_1"/>
    <property type="match status" value="1"/>
</dbReference>
<gene>
    <name evidence="6" type="ORF">ADN01_09050</name>
    <name evidence="5" type="ORF">LSAC_03342</name>
</gene>
<dbReference type="InterPro" id="IPR050490">
    <property type="entry name" value="Bact_solute-bd_prot1"/>
</dbReference>
<dbReference type="EMBL" id="DF967975">
    <property type="protein sequence ID" value="GAP19440.1"/>
    <property type="molecule type" value="Genomic_DNA"/>
</dbReference>
<organism evidence="5">
    <name type="scientific">Levilinea saccharolytica</name>
    <dbReference type="NCBI Taxonomy" id="229921"/>
    <lineage>
        <taxon>Bacteria</taxon>
        <taxon>Bacillati</taxon>
        <taxon>Chloroflexota</taxon>
        <taxon>Anaerolineae</taxon>
        <taxon>Anaerolineales</taxon>
        <taxon>Anaerolineaceae</taxon>
        <taxon>Levilinea</taxon>
    </lineage>
</organism>
<keyword evidence="3 4" id="KW-0732">Signal</keyword>
<reference evidence="6 7" key="2">
    <citation type="submission" date="2015-07" db="EMBL/GenBank/DDBJ databases">
        <title>Genome sequence of Levilinea saccharolytica DSM 16555.</title>
        <authorList>
            <person name="Hemp J."/>
            <person name="Ward L.M."/>
            <person name="Pace L.A."/>
            <person name="Fischer W.W."/>
        </authorList>
    </citation>
    <scope>NUCLEOTIDE SEQUENCE [LARGE SCALE GENOMIC DNA]</scope>
    <source>
        <strain evidence="6 7">KIBI-1</strain>
    </source>
</reference>
<reference evidence="5" key="1">
    <citation type="journal article" date="2015" name="Genome Announc.">
        <title>Draft Genome Sequences of Anaerolinea thermolimosa IMO-1, Bellilinea caldifistulae GOMI-1, Leptolinea tardivitalis YMTK-2, Levilinea saccharolytica KIBI-1, Longilinea arvoryzae KOME-1, Previously Described as Members of the Class Anaerolineae (Chloroflexi).</title>
        <authorList>
            <person name="Matsuura N."/>
            <person name="Tourlousse M.D."/>
            <person name="Ohashi A."/>
            <person name="Hugenholtz P."/>
            <person name="Sekiguchi Y."/>
        </authorList>
    </citation>
    <scope>NUCLEOTIDE SEQUENCE</scope>
    <source>
        <strain evidence="5">KIBI-1</strain>
    </source>
</reference>
<comment type="similarity">
    <text evidence="1">Belongs to the bacterial solute-binding protein 1 family.</text>
</comment>
<evidence type="ECO:0000313" key="5">
    <source>
        <dbReference type="EMBL" id="GAP19440.1"/>
    </source>
</evidence>
<evidence type="ECO:0000313" key="7">
    <source>
        <dbReference type="Proteomes" id="UP000050501"/>
    </source>
</evidence>
<feature type="chain" id="PRO_5007419082" evidence="4">
    <location>
        <begin position="30"/>
        <end position="432"/>
    </location>
</feature>
<evidence type="ECO:0000256" key="2">
    <source>
        <dbReference type="ARBA" id="ARBA00022448"/>
    </source>
</evidence>
<keyword evidence="2" id="KW-0813">Transport</keyword>
<dbReference type="AlphaFoldDB" id="A0A0M9U383"/>
<keyword evidence="7" id="KW-1185">Reference proteome</keyword>
<name>A0A0M9U383_9CHLR</name>
<dbReference type="InterPro" id="IPR006059">
    <property type="entry name" value="SBP"/>
</dbReference>
<dbReference type="PANTHER" id="PTHR43649:SF34">
    <property type="entry name" value="ABC TRANSPORTER PERIPLASMIC-BINDING PROTEIN YCJN-RELATED"/>
    <property type="match status" value="1"/>
</dbReference>
<dbReference type="SUPFAM" id="SSF53850">
    <property type="entry name" value="Periplasmic binding protein-like II"/>
    <property type="match status" value="1"/>
</dbReference>